<feature type="compositionally biased region" description="Polar residues" evidence="11">
    <location>
        <begin position="551"/>
        <end position="569"/>
    </location>
</feature>
<dbReference type="Proteomes" id="UP001157418">
    <property type="component" value="Unassembled WGS sequence"/>
</dbReference>
<dbReference type="InterPro" id="IPR008906">
    <property type="entry name" value="HATC_C_dom"/>
</dbReference>
<dbReference type="InterPro" id="IPR012337">
    <property type="entry name" value="RNaseH-like_sf"/>
</dbReference>
<evidence type="ECO:0000256" key="6">
    <source>
        <dbReference type="ARBA" id="ARBA00023015"/>
    </source>
</evidence>
<keyword evidence="5" id="KW-0862">Zinc</keyword>
<proteinExistence type="predicted"/>
<gene>
    <name evidence="13" type="ORF">LVIROSA_LOCUS35459</name>
</gene>
<evidence type="ECO:0000256" key="2">
    <source>
        <dbReference type="ARBA" id="ARBA00011738"/>
    </source>
</evidence>
<evidence type="ECO:0000256" key="5">
    <source>
        <dbReference type="ARBA" id="ARBA00022833"/>
    </source>
</evidence>
<feature type="domain" description="BED-type" evidence="12">
    <location>
        <begin position="49"/>
        <end position="104"/>
    </location>
</feature>
<evidence type="ECO:0000256" key="1">
    <source>
        <dbReference type="ARBA" id="ARBA00004123"/>
    </source>
</evidence>
<dbReference type="InterPro" id="IPR052035">
    <property type="entry name" value="ZnF_BED_domain_contain"/>
</dbReference>
<reference evidence="13 14" key="1">
    <citation type="submission" date="2022-01" db="EMBL/GenBank/DDBJ databases">
        <authorList>
            <person name="Xiong W."/>
            <person name="Schranz E."/>
        </authorList>
    </citation>
    <scope>NUCLEOTIDE SEQUENCE [LARGE SCALE GENOMIC DNA]</scope>
</reference>
<dbReference type="InterPro" id="IPR036236">
    <property type="entry name" value="Znf_C2H2_sf"/>
</dbReference>
<evidence type="ECO:0000256" key="7">
    <source>
        <dbReference type="ARBA" id="ARBA00023125"/>
    </source>
</evidence>
<organism evidence="13 14">
    <name type="scientific">Lactuca virosa</name>
    <dbReference type="NCBI Taxonomy" id="75947"/>
    <lineage>
        <taxon>Eukaryota</taxon>
        <taxon>Viridiplantae</taxon>
        <taxon>Streptophyta</taxon>
        <taxon>Embryophyta</taxon>
        <taxon>Tracheophyta</taxon>
        <taxon>Spermatophyta</taxon>
        <taxon>Magnoliopsida</taxon>
        <taxon>eudicotyledons</taxon>
        <taxon>Gunneridae</taxon>
        <taxon>Pentapetalae</taxon>
        <taxon>asterids</taxon>
        <taxon>campanulids</taxon>
        <taxon>Asterales</taxon>
        <taxon>Asteraceae</taxon>
        <taxon>Cichorioideae</taxon>
        <taxon>Cichorieae</taxon>
        <taxon>Lactucinae</taxon>
        <taxon>Lactuca</taxon>
    </lineage>
</organism>
<dbReference type="PANTHER" id="PTHR46481">
    <property type="entry name" value="ZINC FINGER BED DOMAIN-CONTAINING PROTEIN 4"/>
    <property type="match status" value="1"/>
</dbReference>
<dbReference type="SMART" id="SM00614">
    <property type="entry name" value="ZnF_BED"/>
    <property type="match status" value="1"/>
</dbReference>
<dbReference type="PROSITE" id="PS50808">
    <property type="entry name" value="ZF_BED"/>
    <property type="match status" value="1"/>
</dbReference>
<dbReference type="InterPro" id="IPR003656">
    <property type="entry name" value="Znf_BED"/>
</dbReference>
<keyword evidence="8" id="KW-0804">Transcription</keyword>
<evidence type="ECO:0000256" key="3">
    <source>
        <dbReference type="ARBA" id="ARBA00022723"/>
    </source>
</evidence>
<dbReference type="SUPFAM" id="SSF57667">
    <property type="entry name" value="beta-beta-alpha zinc fingers"/>
    <property type="match status" value="1"/>
</dbReference>
<evidence type="ECO:0000256" key="8">
    <source>
        <dbReference type="ARBA" id="ARBA00023163"/>
    </source>
</evidence>
<dbReference type="GO" id="GO:0046983">
    <property type="term" value="F:protein dimerization activity"/>
    <property type="evidence" value="ECO:0007669"/>
    <property type="project" value="InterPro"/>
</dbReference>
<keyword evidence="3" id="KW-0479">Metal-binding</keyword>
<evidence type="ECO:0000313" key="13">
    <source>
        <dbReference type="EMBL" id="CAH1450013.1"/>
    </source>
</evidence>
<evidence type="ECO:0000256" key="11">
    <source>
        <dbReference type="SAM" id="MobiDB-lite"/>
    </source>
</evidence>
<comment type="subunit">
    <text evidence="2">Homodimer.</text>
</comment>
<keyword evidence="7" id="KW-0238">DNA-binding</keyword>
<dbReference type="GO" id="GO:0003677">
    <property type="term" value="F:DNA binding"/>
    <property type="evidence" value="ECO:0007669"/>
    <property type="project" value="UniProtKB-KW"/>
</dbReference>
<dbReference type="SUPFAM" id="SSF53098">
    <property type="entry name" value="Ribonuclease H-like"/>
    <property type="match status" value="1"/>
</dbReference>
<evidence type="ECO:0000256" key="10">
    <source>
        <dbReference type="PROSITE-ProRule" id="PRU00027"/>
    </source>
</evidence>
<dbReference type="GO" id="GO:0005634">
    <property type="term" value="C:nucleus"/>
    <property type="evidence" value="ECO:0007669"/>
    <property type="project" value="UniProtKB-SubCell"/>
</dbReference>
<comment type="caution">
    <text evidence="13">The sequence shown here is derived from an EMBL/GenBank/DDBJ whole genome shotgun (WGS) entry which is preliminary data.</text>
</comment>
<keyword evidence="9" id="KW-0539">Nucleus</keyword>
<dbReference type="EMBL" id="CAKMRJ010005634">
    <property type="protein sequence ID" value="CAH1450013.1"/>
    <property type="molecule type" value="Genomic_DNA"/>
</dbReference>
<dbReference type="GO" id="GO:0008270">
    <property type="term" value="F:zinc ion binding"/>
    <property type="evidence" value="ECO:0007669"/>
    <property type="project" value="UniProtKB-KW"/>
</dbReference>
<evidence type="ECO:0000313" key="14">
    <source>
        <dbReference type="Proteomes" id="UP001157418"/>
    </source>
</evidence>
<name>A0AAU9PJB7_9ASTR</name>
<evidence type="ECO:0000259" key="12">
    <source>
        <dbReference type="PROSITE" id="PS50808"/>
    </source>
</evidence>
<accession>A0AAU9PJB7</accession>
<dbReference type="Pfam" id="PF02892">
    <property type="entry name" value="zf-BED"/>
    <property type="match status" value="1"/>
</dbReference>
<feature type="region of interest" description="Disordered" evidence="11">
    <location>
        <begin position="551"/>
        <end position="571"/>
    </location>
</feature>
<sequence>MVLVDISELHASTLHKHLKHTKTNPLQKGFHQVYTMEIQAETPAKKPKRLTSVVWNHFERVRKADACYAVCVHCQKKLSGSSNSGTTHLRNHLMRCLKRSNFDVSQILAAKRKRKDDTVSIANVNYEDIQRKEDNPIPIAYKFDQEPKMEETVNLGSVKFDQERSRFDLARMIMLHDYPPTMVEHVGFKIFVKNLQPMFEVITTSVIESDCLTIYSKERQKVFEILRNLPGRISVSAGMWWSPENTEYVSLTANYIDDQWKLQKKILNFLTLESSQTEDSLSDLIIKCLIDWEVDRKLFSLTLDDFSSYNHIKEWFSQNRPVLKNGELFDIRCSSHLIKSLMKDTMESLKPMTEKIRESIRYVKSAMSIQEKFNEFGQQASVNASKSLFLDNSIRWNSTYFMLESTIEHRGAFYLLQEHDQNYTMFLSDQEWNWVVSVTSLMKLLVEVTLVFSQSNYPTANIYFPEICDVHIQLIDYCKSADDFIRSLAEKMKGKFNKYWGKCGSALAIPAILDPRFKMKLVEYYYKQIYDSDAPDRIREVSEGVRELFNEYSSEPGSGDTESTQSNGLVGTGNVVRDRLRGFDKFLNETGNQQSGVSDLDKYLEEPVFPRNHDFNILNWWKVHTPRYPILSMMARDILGIPVSTLTPELAFHSGGRVVDHHLRMVDPDIRQALICGQDWLKMEPEDTNTSSLAVVPLAVELT</sequence>
<evidence type="ECO:0000256" key="9">
    <source>
        <dbReference type="ARBA" id="ARBA00023242"/>
    </source>
</evidence>
<dbReference type="Pfam" id="PF14372">
    <property type="entry name" value="hAT-like_RNase-H"/>
    <property type="match status" value="1"/>
</dbReference>
<evidence type="ECO:0000256" key="4">
    <source>
        <dbReference type="ARBA" id="ARBA00022771"/>
    </source>
</evidence>
<dbReference type="AlphaFoldDB" id="A0AAU9PJB7"/>
<keyword evidence="14" id="KW-1185">Reference proteome</keyword>
<protein>
    <recommendedName>
        <fullName evidence="12">BED-type domain-containing protein</fullName>
    </recommendedName>
</protein>
<keyword evidence="4 10" id="KW-0863">Zinc-finger</keyword>
<dbReference type="PANTHER" id="PTHR46481:SF11">
    <property type="entry name" value="ZINC FINGER BED DOMAIN-CONTAINING PROTEIN RICESLEEPER 2-LIKE"/>
    <property type="match status" value="1"/>
</dbReference>
<comment type="subcellular location">
    <subcellularLocation>
        <location evidence="1">Nucleus</location>
    </subcellularLocation>
</comment>
<dbReference type="Pfam" id="PF05699">
    <property type="entry name" value="Dimer_Tnp_hAT"/>
    <property type="match status" value="1"/>
</dbReference>
<keyword evidence="6" id="KW-0805">Transcription regulation</keyword>
<dbReference type="InterPro" id="IPR025525">
    <property type="entry name" value="hAT-like_transposase_RNase-H"/>
</dbReference>